<name>A0ABV5FHC7_9FLAO</name>
<reference evidence="1 2" key="1">
    <citation type="submission" date="2024-09" db="EMBL/GenBank/DDBJ databases">
        <authorList>
            <person name="Sun Q."/>
            <person name="Mori K."/>
        </authorList>
    </citation>
    <scope>NUCLEOTIDE SEQUENCE [LARGE SCALE GENOMIC DNA]</scope>
    <source>
        <strain evidence="1 2">CECT 7908</strain>
    </source>
</reference>
<comment type="caution">
    <text evidence="1">The sequence shown here is derived from an EMBL/GenBank/DDBJ whole genome shotgun (WGS) entry which is preliminary data.</text>
</comment>
<dbReference type="RefSeq" id="WP_290265732.1">
    <property type="nucleotide sequence ID" value="NZ_JAUFQQ010000005.1"/>
</dbReference>
<evidence type="ECO:0000313" key="1">
    <source>
        <dbReference type="EMBL" id="MFB9062954.1"/>
    </source>
</evidence>
<sequence length="70" mass="8275">MKLFKKINRWLERTEKSDIKRVRVTSSGAFYMKSEDLFDNNQEALELIEKLDKSVSNFKKANSKKFALTE</sequence>
<dbReference type="EMBL" id="JBHMEX010000012">
    <property type="protein sequence ID" value="MFB9062954.1"/>
    <property type="molecule type" value="Genomic_DNA"/>
</dbReference>
<proteinExistence type="predicted"/>
<accession>A0ABV5FHC7</accession>
<gene>
    <name evidence="1" type="ORF">ACFFUQ_02905</name>
</gene>
<keyword evidence="2" id="KW-1185">Reference proteome</keyword>
<evidence type="ECO:0000313" key="2">
    <source>
        <dbReference type="Proteomes" id="UP001589589"/>
    </source>
</evidence>
<organism evidence="1 2">
    <name type="scientific">Flavobacterium branchiarum</name>
    <dbReference type="NCBI Taxonomy" id="1114870"/>
    <lineage>
        <taxon>Bacteria</taxon>
        <taxon>Pseudomonadati</taxon>
        <taxon>Bacteroidota</taxon>
        <taxon>Flavobacteriia</taxon>
        <taxon>Flavobacteriales</taxon>
        <taxon>Flavobacteriaceae</taxon>
        <taxon>Flavobacterium</taxon>
    </lineage>
</organism>
<protein>
    <submittedName>
        <fullName evidence="1">Uncharacterized protein</fullName>
    </submittedName>
</protein>
<dbReference type="Proteomes" id="UP001589589">
    <property type="component" value="Unassembled WGS sequence"/>
</dbReference>